<comment type="caution">
    <text evidence="6">The sequence shown here is derived from an EMBL/GenBank/DDBJ whole genome shotgun (WGS) entry which is preliminary data.</text>
</comment>
<dbReference type="AlphaFoldDB" id="A0A401Z9D1"/>
<dbReference type="GO" id="GO:0006099">
    <property type="term" value="P:tricarboxylic acid cycle"/>
    <property type="evidence" value="ECO:0007669"/>
    <property type="project" value="UniProtKB-UniPathway"/>
</dbReference>
<dbReference type="Pfam" id="PF12728">
    <property type="entry name" value="HTH_17"/>
    <property type="match status" value="1"/>
</dbReference>
<keyword evidence="4" id="KW-0808">Transferase</keyword>
<dbReference type="InterPro" id="IPR016143">
    <property type="entry name" value="Citrate_synth-like_sm_a-sub"/>
</dbReference>
<evidence type="ECO:0000256" key="3">
    <source>
        <dbReference type="ARBA" id="ARBA00012972"/>
    </source>
</evidence>
<evidence type="ECO:0000256" key="1">
    <source>
        <dbReference type="ARBA" id="ARBA00005163"/>
    </source>
</evidence>
<accession>A0A401Z9D1</accession>
<dbReference type="EC" id="2.3.3.16" evidence="3"/>
<evidence type="ECO:0000313" key="6">
    <source>
        <dbReference type="EMBL" id="GCE03452.1"/>
    </source>
</evidence>
<dbReference type="InterPro" id="IPR041657">
    <property type="entry name" value="HTH_17"/>
</dbReference>
<dbReference type="SUPFAM" id="SSF48256">
    <property type="entry name" value="Citrate synthase"/>
    <property type="match status" value="1"/>
</dbReference>
<dbReference type="InterPro" id="IPR002020">
    <property type="entry name" value="Citrate_synthase"/>
</dbReference>
<dbReference type="CDD" id="cd06102">
    <property type="entry name" value="citrate_synt_like_2"/>
    <property type="match status" value="1"/>
</dbReference>
<reference evidence="7" key="1">
    <citation type="submission" date="2018-12" db="EMBL/GenBank/DDBJ databases">
        <title>Tengunoibacter tsumagoiensis gen. nov., sp. nov., Dictyobacter kobayashii sp. nov., D. alpinus sp. nov., and D. joshuensis sp. nov. and description of Dictyobacteraceae fam. nov. within the order Ktedonobacterales isolated from Tengu-no-mugimeshi.</title>
        <authorList>
            <person name="Wang C.M."/>
            <person name="Zheng Y."/>
            <person name="Sakai Y."/>
            <person name="Toyoda A."/>
            <person name="Minakuchi Y."/>
            <person name="Abe K."/>
            <person name="Yokota A."/>
            <person name="Yabe S."/>
        </authorList>
    </citation>
    <scope>NUCLEOTIDE SEQUENCE [LARGE SCALE GENOMIC DNA]</scope>
    <source>
        <strain evidence="7">S-27</strain>
    </source>
</reference>
<dbReference type="OrthoDB" id="9786046at2"/>
<comment type="pathway">
    <text evidence="1">Carbohydrate metabolism; tricarboxylic acid cycle.</text>
</comment>
<dbReference type="Proteomes" id="UP000287224">
    <property type="component" value="Unassembled WGS sequence"/>
</dbReference>
<dbReference type="GO" id="GO:0005975">
    <property type="term" value="P:carbohydrate metabolic process"/>
    <property type="evidence" value="ECO:0007669"/>
    <property type="project" value="TreeGrafter"/>
</dbReference>
<dbReference type="RefSeq" id="WP_126594726.1">
    <property type="nucleotide sequence ID" value="NZ_BIFQ01000001.1"/>
</dbReference>
<name>A0A401Z9D1_9CHLR</name>
<dbReference type="GO" id="GO:0005829">
    <property type="term" value="C:cytosol"/>
    <property type="evidence" value="ECO:0007669"/>
    <property type="project" value="TreeGrafter"/>
</dbReference>
<dbReference type="PANTHER" id="PTHR11739">
    <property type="entry name" value="CITRATE SYNTHASE"/>
    <property type="match status" value="1"/>
</dbReference>
<dbReference type="PRINTS" id="PR00143">
    <property type="entry name" value="CITRTSNTHASE"/>
</dbReference>
<dbReference type="Pfam" id="PF00285">
    <property type="entry name" value="Citrate_synt"/>
    <property type="match status" value="1"/>
</dbReference>
<protein>
    <recommendedName>
        <fullName evidence="3">citrate synthase (unknown stereospecificity)</fullName>
        <ecNumber evidence="3">2.3.3.16</ecNumber>
    </recommendedName>
</protein>
<proteinExistence type="inferred from homology"/>
<gene>
    <name evidence="6" type="primary">cisZ</name>
    <name evidence="6" type="ORF">KDAU_07810</name>
</gene>
<evidence type="ECO:0000313" key="7">
    <source>
        <dbReference type="Proteomes" id="UP000287224"/>
    </source>
</evidence>
<sequence length="413" mass="46524">MNTHDYLTAREAAAELGITLKTLYAYVSRGEIRSEAASGSRQVRVYLGEDIRRLKERKQIRQHPELAASQALSWGNPVLDSELFLARNARVYYRGHDVISLADTWSLEQVALLLWSDEHAVQEASQIFVTQQPRKEFLHSLANFCAQEYVSQLTPLERLQMILPWAMSQDPVAYDMSKEALLSTGARLLWLITVFLSQTVAPQATIAGTLQQRWAADDQKAIRLFNAALILNADNELSSTAFTARCVASAGAPLYGVVQAALSALQGIRSAGRMLQTLKFLHETRQPYHIREVVITRLKQGEQLPGFKHRLFPGGDPRPLKLLELLRTSYPNRRATELAWTMVDEVEQLLGLHPRMELAYAVLADVFDLTDEEAMALFALARCTGWIAHAIEQYTIGQEIRPRARYTGIQPQE</sequence>
<evidence type="ECO:0000256" key="4">
    <source>
        <dbReference type="ARBA" id="ARBA00022679"/>
    </source>
</evidence>
<comment type="similarity">
    <text evidence="2">Belongs to the citrate synthase family.</text>
</comment>
<dbReference type="Gene3D" id="1.10.1660.10">
    <property type="match status" value="1"/>
</dbReference>
<evidence type="ECO:0000259" key="5">
    <source>
        <dbReference type="Pfam" id="PF12728"/>
    </source>
</evidence>
<dbReference type="UniPathway" id="UPA00223"/>
<dbReference type="InterPro" id="IPR009061">
    <property type="entry name" value="DNA-bd_dom_put_sf"/>
</dbReference>
<keyword evidence="7" id="KW-1185">Reference proteome</keyword>
<dbReference type="InterPro" id="IPR036969">
    <property type="entry name" value="Citrate_synthase_sf"/>
</dbReference>
<dbReference type="EMBL" id="BIFQ01000001">
    <property type="protein sequence ID" value="GCE03452.1"/>
    <property type="molecule type" value="Genomic_DNA"/>
</dbReference>
<evidence type="ECO:0000256" key="2">
    <source>
        <dbReference type="ARBA" id="ARBA00010566"/>
    </source>
</evidence>
<dbReference type="SUPFAM" id="SSF46955">
    <property type="entry name" value="Putative DNA-binding domain"/>
    <property type="match status" value="1"/>
</dbReference>
<feature type="domain" description="Helix-turn-helix" evidence="5">
    <location>
        <begin position="6"/>
        <end position="58"/>
    </location>
</feature>
<dbReference type="Gene3D" id="1.10.230.10">
    <property type="entry name" value="Cytochrome P450-Terp, domain 2"/>
    <property type="match status" value="1"/>
</dbReference>
<organism evidence="6 7">
    <name type="scientific">Dictyobacter aurantiacus</name>
    <dbReference type="NCBI Taxonomy" id="1936993"/>
    <lineage>
        <taxon>Bacteria</taxon>
        <taxon>Bacillati</taxon>
        <taxon>Chloroflexota</taxon>
        <taxon>Ktedonobacteria</taxon>
        <taxon>Ktedonobacterales</taxon>
        <taxon>Dictyobacteraceae</taxon>
        <taxon>Dictyobacter</taxon>
    </lineage>
</organism>
<dbReference type="InterPro" id="IPR016142">
    <property type="entry name" value="Citrate_synth-like_lrg_a-sub"/>
</dbReference>
<dbReference type="Gene3D" id="1.10.580.10">
    <property type="entry name" value="Citrate Synthase, domain 1"/>
    <property type="match status" value="1"/>
</dbReference>
<dbReference type="PANTHER" id="PTHR11739:SF4">
    <property type="entry name" value="CITRATE SYNTHASE, PEROXISOMAL"/>
    <property type="match status" value="1"/>
</dbReference>
<dbReference type="GO" id="GO:0036440">
    <property type="term" value="F:citrate synthase activity"/>
    <property type="evidence" value="ECO:0007669"/>
    <property type="project" value="UniProtKB-EC"/>
</dbReference>